<dbReference type="Proteomes" id="UP001583177">
    <property type="component" value="Unassembled WGS sequence"/>
</dbReference>
<feature type="transmembrane region" description="Helical" evidence="6">
    <location>
        <begin position="389"/>
        <end position="407"/>
    </location>
</feature>
<proteinExistence type="predicted"/>
<feature type="transmembrane region" description="Helical" evidence="6">
    <location>
        <begin position="176"/>
        <end position="197"/>
    </location>
</feature>
<dbReference type="Gene3D" id="1.20.1720.10">
    <property type="entry name" value="Multidrug resistance protein D"/>
    <property type="match status" value="1"/>
</dbReference>
<dbReference type="InterPro" id="IPR011701">
    <property type="entry name" value="MFS"/>
</dbReference>
<dbReference type="Pfam" id="PF07690">
    <property type="entry name" value="MFS_1"/>
    <property type="match status" value="2"/>
</dbReference>
<name>A0ABR3W600_9PEZI</name>
<feature type="transmembrane region" description="Helical" evidence="6">
    <location>
        <begin position="279"/>
        <end position="300"/>
    </location>
</feature>
<evidence type="ECO:0000313" key="8">
    <source>
        <dbReference type="EMBL" id="KAL1853993.1"/>
    </source>
</evidence>
<dbReference type="EMBL" id="JAWRVE010000143">
    <property type="protein sequence ID" value="KAL1853993.1"/>
    <property type="molecule type" value="Genomic_DNA"/>
</dbReference>
<evidence type="ECO:0000256" key="5">
    <source>
        <dbReference type="SAM" id="MobiDB-lite"/>
    </source>
</evidence>
<feature type="compositionally biased region" description="Basic and acidic residues" evidence="5">
    <location>
        <begin position="1"/>
        <end position="16"/>
    </location>
</feature>
<dbReference type="Gene3D" id="1.20.1250.20">
    <property type="entry name" value="MFS general substrate transporter like domains"/>
    <property type="match status" value="1"/>
</dbReference>
<organism evidence="8 9">
    <name type="scientific">Diaporthe australafricana</name>
    <dbReference type="NCBI Taxonomy" id="127596"/>
    <lineage>
        <taxon>Eukaryota</taxon>
        <taxon>Fungi</taxon>
        <taxon>Dikarya</taxon>
        <taxon>Ascomycota</taxon>
        <taxon>Pezizomycotina</taxon>
        <taxon>Sordariomycetes</taxon>
        <taxon>Sordariomycetidae</taxon>
        <taxon>Diaporthales</taxon>
        <taxon>Diaporthaceae</taxon>
        <taxon>Diaporthe</taxon>
    </lineage>
</organism>
<accession>A0ABR3W600</accession>
<dbReference type="InterPro" id="IPR036259">
    <property type="entry name" value="MFS_trans_sf"/>
</dbReference>
<dbReference type="PANTHER" id="PTHR42718">
    <property type="entry name" value="MAJOR FACILITATOR SUPERFAMILY MULTIDRUG TRANSPORTER MFSC"/>
    <property type="match status" value="1"/>
</dbReference>
<feature type="transmembrane region" description="Helical" evidence="6">
    <location>
        <begin position="81"/>
        <end position="107"/>
    </location>
</feature>
<gene>
    <name evidence="8" type="primary">ATR1_1</name>
    <name evidence="8" type="ORF">Daus18300_011583</name>
</gene>
<evidence type="ECO:0000256" key="4">
    <source>
        <dbReference type="ARBA" id="ARBA00023136"/>
    </source>
</evidence>
<evidence type="ECO:0000256" key="2">
    <source>
        <dbReference type="ARBA" id="ARBA00022692"/>
    </source>
</evidence>
<feature type="transmembrane region" description="Helical" evidence="6">
    <location>
        <begin position="477"/>
        <end position="499"/>
    </location>
</feature>
<feature type="transmembrane region" description="Helical" evidence="6">
    <location>
        <begin position="414"/>
        <end position="432"/>
    </location>
</feature>
<evidence type="ECO:0000256" key="6">
    <source>
        <dbReference type="SAM" id="Phobius"/>
    </source>
</evidence>
<comment type="subcellular location">
    <subcellularLocation>
        <location evidence="1">Membrane</location>
        <topology evidence="1">Multi-pass membrane protein</topology>
    </subcellularLocation>
</comment>
<evidence type="ECO:0000256" key="1">
    <source>
        <dbReference type="ARBA" id="ARBA00004141"/>
    </source>
</evidence>
<dbReference type="InterPro" id="IPR020846">
    <property type="entry name" value="MFS_dom"/>
</dbReference>
<evidence type="ECO:0000259" key="7">
    <source>
        <dbReference type="PROSITE" id="PS50850"/>
    </source>
</evidence>
<feature type="transmembrane region" description="Helical" evidence="6">
    <location>
        <begin position="444"/>
        <end position="465"/>
    </location>
</feature>
<feature type="region of interest" description="Disordered" evidence="5">
    <location>
        <begin position="1"/>
        <end position="55"/>
    </location>
</feature>
<dbReference type="PROSITE" id="PS50850">
    <property type="entry name" value="MFS"/>
    <property type="match status" value="1"/>
</dbReference>
<feature type="transmembrane region" description="Helical" evidence="6">
    <location>
        <begin position="312"/>
        <end position="330"/>
    </location>
</feature>
<evidence type="ECO:0000313" key="9">
    <source>
        <dbReference type="Proteomes" id="UP001583177"/>
    </source>
</evidence>
<keyword evidence="9" id="KW-1185">Reference proteome</keyword>
<feature type="transmembrane region" description="Helical" evidence="6">
    <location>
        <begin position="119"/>
        <end position="137"/>
    </location>
</feature>
<dbReference type="SUPFAM" id="SSF103473">
    <property type="entry name" value="MFS general substrate transporter"/>
    <property type="match status" value="1"/>
</dbReference>
<reference evidence="8 9" key="1">
    <citation type="journal article" date="2024" name="IMA Fungus">
        <title>IMA Genome - F19 : A genome assembly and annotation guide to empower mycologists, including annotated draft genome sequences of Ceratocystis pirilliformis, Diaporthe australafricana, Fusarium ophioides, Paecilomyces lecythidis, and Sporothrix stenoceras.</title>
        <authorList>
            <person name="Aylward J."/>
            <person name="Wilson A.M."/>
            <person name="Visagie C.M."/>
            <person name="Spraker J."/>
            <person name="Barnes I."/>
            <person name="Buitendag C."/>
            <person name="Ceriani C."/>
            <person name="Del Mar Angel L."/>
            <person name="du Plessis D."/>
            <person name="Fuchs T."/>
            <person name="Gasser K."/>
            <person name="Kramer D."/>
            <person name="Li W."/>
            <person name="Munsamy K."/>
            <person name="Piso A."/>
            <person name="Price J.L."/>
            <person name="Sonnekus B."/>
            <person name="Thomas C."/>
            <person name="van der Nest A."/>
            <person name="van Dijk A."/>
            <person name="van Heerden A."/>
            <person name="van Vuuren N."/>
            <person name="Yilmaz N."/>
            <person name="Duong T.A."/>
            <person name="van der Merwe N.A."/>
            <person name="Wingfield M.J."/>
            <person name="Wingfield B.D."/>
        </authorList>
    </citation>
    <scope>NUCLEOTIDE SEQUENCE [LARGE SCALE GENOMIC DNA]</scope>
    <source>
        <strain evidence="8 9">CMW 18300</strain>
    </source>
</reference>
<feature type="transmembrane region" description="Helical" evidence="6">
    <location>
        <begin position="149"/>
        <end position="170"/>
    </location>
</feature>
<keyword evidence="3 6" id="KW-1133">Transmembrane helix</keyword>
<feature type="transmembrane region" description="Helical" evidence="6">
    <location>
        <begin position="239"/>
        <end position="259"/>
    </location>
</feature>
<feature type="transmembrane region" description="Helical" evidence="6">
    <location>
        <begin position="209"/>
        <end position="233"/>
    </location>
</feature>
<sequence length="557" mass="59894">MNGSSAKEEVNHRQDTATDAATRQYSGMHQGADGMEALKEDIPSPRLSDSDDRDEPVENQALAKTKTVQSIAETLPWYRELLFVSLVCLAQLYTQAGVGQVLSIVHIIADDFGISESQLPWFLAGYSLTVGTFILFSGRLGDMFGYKTLYIVGMAWFSVWSLVCGLSVYSGHVLFVFGRVLQGIGPALVLPNGLALLGAAYEPGLKKSLAFAAFAATAPAGSVIAAAFAGLFTLAWWPWTFWCFSLVLAGTTVLAYFVIPPVPSSHKENRPDTWRGKLLHLDLPGAVTGIAGLVLFNFAWNQAPLVGWDMPYVGVTLALGLIFVGAFFWIEIKYSPEPLVPFHALSSDVSFVLGAVACGWGCFGIWIWYTWEFLLQLRGRTPLGATANFVPVVVSGAIAAAVVGVLLHRVGPPIIMTAALIAFTVGTILMATCPIEQTYWAQSFVSFIITPWGMDMSFPAATIILSNAVSREHQGIAASLVNTVVNYSIALGLGIAGTIELSLNNGGTTQADKLKGYRAAYYFAIALAALGVVVCIGFLIKSRKGQKRPRDDEKSPA</sequence>
<dbReference type="CDD" id="cd17476">
    <property type="entry name" value="MFS_Amf1_MDR_like"/>
    <property type="match status" value="1"/>
</dbReference>
<comment type="caution">
    <text evidence="8">The sequence shown here is derived from an EMBL/GenBank/DDBJ whole genome shotgun (WGS) entry which is preliminary data.</text>
</comment>
<dbReference type="PANTHER" id="PTHR42718:SF1">
    <property type="entry name" value="LOW AFFINITY AMMONIUM TRANSPORTER"/>
    <property type="match status" value="1"/>
</dbReference>
<evidence type="ECO:0000256" key="3">
    <source>
        <dbReference type="ARBA" id="ARBA00022989"/>
    </source>
</evidence>
<protein>
    <submittedName>
        <fullName evidence="8">Multidrug-resistance type transporter aminotriazole resistance</fullName>
    </submittedName>
</protein>
<keyword evidence="2 6" id="KW-0812">Transmembrane</keyword>
<feature type="domain" description="Major facilitator superfamily (MFS) profile" evidence="7">
    <location>
        <begin position="83"/>
        <end position="543"/>
    </location>
</feature>
<feature type="transmembrane region" description="Helical" evidence="6">
    <location>
        <begin position="519"/>
        <end position="540"/>
    </location>
</feature>
<feature type="transmembrane region" description="Helical" evidence="6">
    <location>
        <begin position="351"/>
        <end position="369"/>
    </location>
</feature>
<feature type="compositionally biased region" description="Polar residues" evidence="5">
    <location>
        <begin position="17"/>
        <end position="27"/>
    </location>
</feature>
<keyword evidence="4 6" id="KW-0472">Membrane</keyword>